<dbReference type="Bgee" id="ENSELUG00000001945">
    <property type="expression patterns" value="Expressed in embryo and 15 other cell types or tissues"/>
</dbReference>
<dbReference type="GO" id="GO:0071013">
    <property type="term" value="C:catalytic step 2 spliceosome"/>
    <property type="evidence" value="ECO:0007669"/>
    <property type="project" value="TreeGrafter"/>
</dbReference>
<dbReference type="InterPro" id="IPR011990">
    <property type="entry name" value="TPR-like_helical_dom_sf"/>
</dbReference>
<evidence type="ECO:0000313" key="14">
    <source>
        <dbReference type="Proteomes" id="UP000265140"/>
    </source>
</evidence>
<evidence type="ECO:0000256" key="4">
    <source>
        <dbReference type="ARBA" id="ARBA00022737"/>
    </source>
</evidence>
<dbReference type="GeneTree" id="ENSGT00550000075016"/>
<dbReference type="InterPro" id="IPR003107">
    <property type="entry name" value="HAT"/>
</dbReference>
<evidence type="ECO:0000256" key="8">
    <source>
        <dbReference type="ARBA" id="ARBA00032140"/>
    </source>
</evidence>
<evidence type="ECO:0000256" key="3">
    <source>
        <dbReference type="ARBA" id="ARBA00022664"/>
    </source>
</evidence>
<dbReference type="AlphaFoldDB" id="A0A6Q2ZHT1"/>
<dbReference type="PANTHER" id="PTHR11246:SF1">
    <property type="entry name" value="PRE-MRNA-PROCESSING FACTOR 6"/>
    <property type="match status" value="1"/>
</dbReference>
<feature type="domain" description="PRP1 splicing factor N-terminal" evidence="12">
    <location>
        <begin position="83"/>
        <end position="237"/>
    </location>
</feature>
<comment type="function">
    <text evidence="9">Involved in pre-mRNA splicing as component of the U4/U6-U5 tri-snRNP complex, one of the building blocks of the spliceosome. Enhances dihydrotestosterone-induced transactivation activity of AR, as well as dexamethasone-induced transactivation activity of NR3C1, but does not affect estrogen-induced transactivation.</text>
</comment>
<dbReference type="InterPro" id="IPR045075">
    <property type="entry name" value="Syf1-like"/>
</dbReference>
<dbReference type="PANTHER" id="PTHR11246">
    <property type="entry name" value="PRE-MRNA SPLICING FACTOR"/>
    <property type="match status" value="1"/>
</dbReference>
<keyword evidence="14" id="KW-1185">Reference proteome</keyword>
<keyword evidence="5" id="KW-0508">mRNA splicing</keyword>
<evidence type="ECO:0000256" key="9">
    <source>
        <dbReference type="ARBA" id="ARBA00046247"/>
    </source>
</evidence>
<dbReference type="Pfam" id="PF13428">
    <property type="entry name" value="TPR_14"/>
    <property type="match status" value="1"/>
</dbReference>
<dbReference type="Gene3D" id="1.25.40.10">
    <property type="entry name" value="Tetratricopeptide repeat domain"/>
    <property type="match status" value="4"/>
</dbReference>
<feature type="region of interest" description="Disordered" evidence="11">
    <location>
        <begin position="1"/>
        <end position="148"/>
    </location>
</feature>
<comment type="subcellular location">
    <subcellularLocation>
        <location evidence="1">Nucleus</location>
    </subcellularLocation>
</comment>
<dbReference type="InterPro" id="IPR010491">
    <property type="entry name" value="PRP1_N"/>
</dbReference>
<feature type="coiled-coil region" evidence="10">
    <location>
        <begin position="173"/>
        <end position="216"/>
    </location>
</feature>
<keyword evidence="3" id="KW-0507">mRNA processing</keyword>
<dbReference type="FunCoup" id="A0A6Q2ZHT1">
    <property type="interactions" value="2050"/>
</dbReference>
<dbReference type="InterPro" id="IPR019734">
    <property type="entry name" value="TPR_rpt"/>
</dbReference>
<reference evidence="13" key="2">
    <citation type="submission" date="2020-02" db="EMBL/GenBank/DDBJ databases">
        <title>Esox lucius (northern pike) genome, fEsoLuc1, primary haplotype.</title>
        <authorList>
            <person name="Myers G."/>
            <person name="Karagic N."/>
            <person name="Meyer A."/>
            <person name="Pippel M."/>
            <person name="Reichard M."/>
            <person name="Winkler S."/>
            <person name="Tracey A."/>
            <person name="Sims Y."/>
            <person name="Howe K."/>
            <person name="Rhie A."/>
            <person name="Formenti G."/>
            <person name="Durbin R."/>
            <person name="Fedrigo O."/>
            <person name="Jarvis E.D."/>
        </authorList>
    </citation>
    <scope>NUCLEOTIDE SEQUENCE [LARGE SCALE GENOMIC DNA]</scope>
</reference>
<reference evidence="13" key="4">
    <citation type="submission" date="2025-09" db="UniProtKB">
        <authorList>
            <consortium name="Ensembl"/>
        </authorList>
    </citation>
    <scope>IDENTIFICATION</scope>
</reference>
<evidence type="ECO:0000256" key="10">
    <source>
        <dbReference type="SAM" id="Coils"/>
    </source>
</evidence>
<feature type="compositionally biased region" description="Low complexity" evidence="11">
    <location>
        <begin position="1"/>
        <end position="17"/>
    </location>
</feature>
<gene>
    <name evidence="13" type="primary">PRPF6</name>
</gene>
<dbReference type="OMA" id="DGWAWYY"/>
<reference evidence="13" key="3">
    <citation type="submission" date="2025-08" db="UniProtKB">
        <authorList>
            <consortium name="Ensembl"/>
        </authorList>
    </citation>
    <scope>IDENTIFICATION</scope>
</reference>
<dbReference type="SMART" id="SM00028">
    <property type="entry name" value="TPR"/>
    <property type="match status" value="2"/>
</dbReference>
<evidence type="ECO:0000256" key="11">
    <source>
        <dbReference type="SAM" id="MobiDB-lite"/>
    </source>
</evidence>
<dbReference type="Ensembl" id="ENSELUT00000077161.2">
    <property type="protein sequence ID" value="ENSELUP00000077120.2"/>
    <property type="gene ID" value="ENSELUG00000001945.3"/>
</dbReference>
<dbReference type="Pfam" id="PF06424">
    <property type="entry name" value="PRP1_N"/>
    <property type="match status" value="1"/>
</dbReference>
<protein>
    <recommendedName>
        <fullName evidence="2">Pre-mRNA-processing factor 6</fullName>
    </recommendedName>
    <alternativeName>
        <fullName evidence="8">PRP6 homolog</fullName>
    </alternativeName>
    <alternativeName>
        <fullName evidence="7">U5 snRNP-associated 102 kDa protein</fullName>
    </alternativeName>
</protein>
<dbReference type="FunFam" id="1.25.40.10:FF:000058">
    <property type="entry name" value="Pre-mRNA processing factor 6"/>
    <property type="match status" value="1"/>
</dbReference>
<evidence type="ECO:0000256" key="1">
    <source>
        <dbReference type="ARBA" id="ARBA00004123"/>
    </source>
</evidence>
<feature type="compositionally biased region" description="Basic and acidic residues" evidence="11">
    <location>
        <begin position="109"/>
        <end position="119"/>
    </location>
</feature>
<dbReference type="InParanoid" id="A0A6Q2ZHT1"/>
<dbReference type="FunFam" id="1.25.40.10:FF:000054">
    <property type="entry name" value="Pre-mRNA processing factor 6"/>
    <property type="match status" value="1"/>
</dbReference>
<dbReference type="GO" id="GO:0046540">
    <property type="term" value="C:U4/U6 x U5 tri-snRNP complex"/>
    <property type="evidence" value="ECO:0007669"/>
    <property type="project" value="TreeGrafter"/>
</dbReference>
<dbReference type="Proteomes" id="UP000265140">
    <property type="component" value="Chromosome 12"/>
</dbReference>
<organism evidence="13 14">
    <name type="scientific">Esox lucius</name>
    <name type="common">Northern pike</name>
    <dbReference type="NCBI Taxonomy" id="8010"/>
    <lineage>
        <taxon>Eukaryota</taxon>
        <taxon>Metazoa</taxon>
        <taxon>Chordata</taxon>
        <taxon>Craniata</taxon>
        <taxon>Vertebrata</taxon>
        <taxon>Euteleostomi</taxon>
        <taxon>Actinopterygii</taxon>
        <taxon>Neopterygii</taxon>
        <taxon>Teleostei</taxon>
        <taxon>Protacanthopterygii</taxon>
        <taxon>Esociformes</taxon>
        <taxon>Esocidae</taxon>
        <taxon>Esox</taxon>
    </lineage>
</organism>
<evidence type="ECO:0000256" key="7">
    <source>
        <dbReference type="ARBA" id="ARBA00031070"/>
    </source>
</evidence>
<dbReference type="GO" id="GO:0000244">
    <property type="term" value="P:spliceosomal tri-snRNP complex assembly"/>
    <property type="evidence" value="ECO:0007669"/>
    <property type="project" value="TreeGrafter"/>
</dbReference>
<reference evidence="14" key="1">
    <citation type="journal article" date="2014" name="PLoS ONE">
        <title>The genome and linkage map of the northern pike (Esox lucius): conserved synteny revealed between the salmonid sister group and the Neoteleostei.</title>
        <authorList>
            <person name="Rondeau E.B."/>
            <person name="Minkley D.R."/>
            <person name="Leong J.S."/>
            <person name="Messmer A.M."/>
            <person name="Jantzen J.R."/>
            <person name="von Schalburg K.R."/>
            <person name="Lemon C."/>
            <person name="Bird N.H."/>
            <person name="Koop B.F."/>
        </authorList>
    </citation>
    <scope>NUCLEOTIDE SEQUENCE</scope>
</reference>
<accession>A0A6Q2ZHT1</accession>
<dbReference type="FunFam" id="1.25.40.10:FF:003529">
    <property type="entry name" value="Uncharacterized protein"/>
    <property type="match status" value="1"/>
</dbReference>
<evidence type="ECO:0000256" key="5">
    <source>
        <dbReference type="ARBA" id="ARBA00023187"/>
    </source>
</evidence>
<evidence type="ECO:0000313" key="13">
    <source>
        <dbReference type="Ensembl" id="ENSELUP00000077120.2"/>
    </source>
</evidence>
<keyword evidence="4" id="KW-0677">Repeat</keyword>
<proteinExistence type="predicted"/>
<evidence type="ECO:0000256" key="2">
    <source>
        <dbReference type="ARBA" id="ARBA00020235"/>
    </source>
</evidence>
<evidence type="ECO:0000259" key="12">
    <source>
        <dbReference type="Pfam" id="PF06424"/>
    </source>
</evidence>
<evidence type="ECO:0000256" key="6">
    <source>
        <dbReference type="ARBA" id="ARBA00023242"/>
    </source>
</evidence>
<dbReference type="SUPFAM" id="SSF48452">
    <property type="entry name" value="TPR-like"/>
    <property type="match status" value="3"/>
</dbReference>
<feature type="compositionally biased region" description="Acidic residues" evidence="11">
    <location>
        <begin position="135"/>
        <end position="146"/>
    </location>
</feature>
<keyword evidence="6" id="KW-0539">Nucleus</keyword>
<name>A0A6Q2ZHT1_ESOLU</name>
<dbReference type="SMART" id="SM00386">
    <property type="entry name" value="HAT"/>
    <property type="match status" value="11"/>
</dbReference>
<keyword evidence="10" id="KW-0175">Coiled coil</keyword>
<sequence length="964" mass="107997">MASRDGNYNNRNQNSGRGSRGGGQNGGRGFGGGGQNAGRGSGGGGQGSGRGSGGGGRNAEPPPMPMASPLMGKKKKPFLGMAAPLGYVPGLGRGATGFTTRSDIGPARDANDPVDDRHAPPGQRTVGDKMKKNQEDDEEDLNDTNYDEFNGYAGSLFSSGPYEKDDEEADAIYAALDKRMDERRKERRELREKDEIEKYRMERPKIQQQFSDLKRKLSGMSDEEWLSIPEVGDARNKRQRNPRYEKLTPVPDSFFSKHLTTGDKHTTVDPLQGLNLPGGLESPYPGGMTPGLMTPGTGELDMRKIGQARNTLMDMRLSQVSDSVSGQTVVDPKGYLTDLNSMIPTHGGDISDIKKARLLLKSVRETNPHHPPAWIASARLEEVTGKLQVARNLIMKGTEMCPKSEDVWLEAARLQPGDTAKAVVAQAVRHLPGSVRIYIRAAELETDVRAKKRVLRKALENVSKSVRLWKTAVELEEPEDARIMLSRAVECCPTSVELWLALARLETYENARRVLNKARENIPTDRHIWITAAKLEEANGNTQMVEKIIDRAITSLRANGVEINREQWIQDAEECDKAGSVATCQAVIRAVIGIGIEEEDCKHTWMEDAESCVSHGALECARAIYAHALQMFPSKKSVWLRAAYFEKNHGTRYYERARRLLAKARSSAPTARVSVRECVHALARGHAVLNVLLLFAPLQVFMKSVKLEWVLGNIEAAHDLCTEALKHYEDFPKLWMMRGQIEEQSEHNEKAREAYNQGLKKCPHSIPLWLLLSRLEERVGQLTRARAILEKSRLKNAQSPELWLESVRLEYRAGLKNIANTLMAKALQECPNSGILWAEAVFLEARPQRKTKSVDALKKCEHDPHVLLAVAKLFWSERKITKAREWFLRTVKIEPDLGDAWALFYKFETQHGTEEQQEEVRKRCENAEPRHGELWCAESKHVLHWQKKIGEILTQVASKIKNTF</sequence>
<feature type="compositionally biased region" description="Gly residues" evidence="11">
    <location>
        <begin position="18"/>
        <end position="57"/>
    </location>
</feature>